<dbReference type="KEGG" id="lcre:Pla8534_69360"/>
<dbReference type="NCBIfam" id="NF012211">
    <property type="entry name" value="tand_rpt_95"/>
    <property type="match status" value="3"/>
</dbReference>
<dbReference type="GO" id="GO:0005509">
    <property type="term" value="F:calcium ion binding"/>
    <property type="evidence" value="ECO:0007669"/>
    <property type="project" value="InterPro"/>
</dbReference>
<dbReference type="InterPro" id="IPR051561">
    <property type="entry name" value="FRAS1_ECM"/>
</dbReference>
<dbReference type="InterPro" id="IPR011050">
    <property type="entry name" value="Pectin_lyase_fold/virulence"/>
</dbReference>
<dbReference type="PRINTS" id="PR00205">
    <property type="entry name" value="CADHERIN"/>
</dbReference>
<dbReference type="Gene3D" id="2.60.40.60">
    <property type="entry name" value="Cadherins"/>
    <property type="match status" value="2"/>
</dbReference>
<name>A0A518E4K1_9BACT</name>
<keyword evidence="1" id="KW-0732">Signal</keyword>
<keyword evidence="7" id="KW-1185">Reference proteome</keyword>
<dbReference type="SMART" id="SM00112">
    <property type="entry name" value="CA"/>
    <property type="match status" value="3"/>
</dbReference>
<organism evidence="6 7">
    <name type="scientific">Lignipirellula cremea</name>
    <dbReference type="NCBI Taxonomy" id="2528010"/>
    <lineage>
        <taxon>Bacteria</taxon>
        <taxon>Pseudomonadati</taxon>
        <taxon>Planctomycetota</taxon>
        <taxon>Planctomycetia</taxon>
        <taxon>Pirellulales</taxon>
        <taxon>Pirellulaceae</taxon>
        <taxon>Lignipirellula</taxon>
    </lineage>
</organism>
<dbReference type="PROSITE" id="PS50268">
    <property type="entry name" value="CADHERIN_2"/>
    <property type="match status" value="2"/>
</dbReference>
<dbReference type="OrthoDB" id="290686at2"/>
<dbReference type="InterPro" id="IPR041690">
    <property type="entry name" value="Cadherin_5"/>
</dbReference>
<accession>A0A518E4K1</accession>
<evidence type="ECO:0000313" key="7">
    <source>
        <dbReference type="Proteomes" id="UP000317648"/>
    </source>
</evidence>
<dbReference type="InterPro" id="IPR025592">
    <property type="entry name" value="DUF4347"/>
</dbReference>
<dbReference type="SUPFAM" id="SSF49313">
    <property type="entry name" value="Cadherin-like"/>
    <property type="match status" value="2"/>
</dbReference>
<sequence length="2564" mass="264239">MAFWKTSKTPQPLRKSAPDYGLLEDRVMLSAAPLPVLDGAPESQAGDGSLAGAQAAMMADASQGVAPQFAQTADSQGRAESSFRFESQNDLQQARQELVVIDPAAADYQQLVDDLLAQETSTRRFEVVLLDGDRDGLEQLGEILARYNNLDAVHLVSHGAAGVIQLGSSQLQLENVGAYAGSLVGWRDALGADADLLIYGCDLAASEDGRTLIQSLATLTGADVAASDDPTGAEARGGDWDLEYRLGELETQVAFSAAAQTSWQGLLAAPPVVSTYIVSNTNSSGAGSLAQAITDANTSAGYDRIEFQLDVADPNYIDPSPGNPGSGDEYWTIPLTQELPSITEGVEIDATSQAGFSGTPVIEIDGSALGVDQNGFTLEGGGVTIRGFAINRFSGAGIEILNTSDDNTIAGNYLGTDITGAQTGFGNRYGITVEGDNNTIGGVTADDRNLISGNNTQSDSYGIGFLDDAHDNRVLGNYIGTTADGLSALANGQGVLFLEFADQNVIGGEAAGQGNVIAFNTGNGIAITSSFSEENAFVRNSIHSNGLLGIDLGTAGANANDSGDGDTGANSLQNAPVITSATTNGAQTNISVTLNSNASTRYRVEIYSSTMADSSGYGEGETFLGVVDLTTNGLGNASFSTTLFEHLPTGTYISAIASRLDADDAPLETSEFSAVVIVGDGEATFQQGLDSYAGTQDTYISSNAPNTAYGNSDRLYADLSNSAGGVDQALLRFDDLFGDGPGQIPLGSTILSAQLTVYADSLSADATASFHRMLVDWSEGSTWNSLNAGVSANNSEAEAIADAVFVDTNTAGLQTIVGLEDSLQAWSDGEANYGWAILTDTNDNWGFRTSEHVTASHRPALSVTYIAPNTAPVLDNALSPVFTAQEEDAGAPSGAVGTLVSELVDFSSPAGQVDNVTDPDTGALTGIAVTATNTSIGRWWYTTDGGSNWNALDPVSNASALLLAADSQTRLYFQPDANANGLLADAITFRAWDQTTGVNGQPADTTSNGGSTAFSTATDTASLTVNAVNDLPVLLAGSVDNLTVNEDSGLTSLGLGGLAFGPGGGPDEASQTLSYEVNVIPDAVNFGSIFLADGTTVVGTGAYSLAQIQGMQFRPADNQSGGPSFFGFQVTDSGPGAFKLGVFQQLNITPVNDAPVVTTTAAPLEYREGDPPTVIDNGLTVVDSDHANLQSASVQFTGGFVAGQDVLAFTDQLGITGAYDAVAGILSLTGTASVADYQAALRTVTYENTSSLPSTAARTVSFTVKDGVDTSLAATRQINVTEIDNDAPTLIANTGSSVNEGGTDTIARTELEYRDTEQPATAVTYTVTGGPANGQLELTTDPGIAVFSFTQDDINNNRLVYVHDGSNTTSGDFTFDVADGQGNDIAGQIFAITVAAIDDDAPALIVNAGSSVSEGGTETITRTELEYRDTEQPATAVTYIVSSGPANGQLELTTDPGVPVASFTQDDINNNRLIFVHDGTNTTSGDFTFDVSDGQGNDIAGQTFAITVAAIDDDAPTQVANTGVGVGEGGAAMLTRGVLEFVDAEQPATAVVFSVTGGPANGHLELMTNPGAAVLSFTQDDINSNLLVYVHDGTNTTSGDFTFSVTDGQGNDVAGLTFAVTVMPFDDDAPALIVNTGSSVSEGGTDTIARSELEYRDTEQPATAVTYTLTGGPANGQLELTTDPGVAVASFTQDDINNNRLVYVHDGSNTTSGDFTFNVTDGQTNDITGQTFAITVAAIDDDAPFLVANTGSSVANSQTVTLTRSQLEYGDTEQPATAVTFTVDSGPANGRLQLSSSPGVAITTFTQDDVNNLRLQYVHDGSLTTDGNFSFLVSDGQGNSLAGQTFTIAVPIPIPVNMAPVITSSNAVNAAENQTDVLTVTASDADGDKPTFSIQGGADAAKFSLDSMTGVLVFLAVPDLEAPGDANGDNIYSLQIAADDGRGGIDLQTLNVTVTDVNEAPTLNPATLTLNENSPAGASAGFAKASDPDAGQSLRYVITGGNGAPAFAIDPVSGEITVADSSLLDYETTPQFTLQVQVDDNGSPPLSATATFTIDLLPLNDQIPVGAADTATTTEGGAVSVLASGQASVLANDTDTDAPADVLTAVLESGPQFASSFTLNADGTFLYVHDGGETSTDTFTYRAFDGVNSSSPVLVTIHIQPVNDAPVAADDAYTLLEGTTLDANGASGVLANDSDAEGGPLTAALLSGPGHGVATLLPDGSFTYMPDAQFYGDDQFTYQVNDDAGGSATAVVRLTVLPINDAPVAGAAEAFVLGNNETLVVDAPGLLANDFDIENDPLTVVLVSGPSRGVLQLNADGSFQFTPPTNFQGDLRFVYQVSDGAATSEMVVVKLTVNAVAGASPVVAPPTSTAPPANNSEDSDSQNNPQAPAGLAGTFVAEPAVTAAQASRSRQQRLDGAPGPVSNALQVAIVSEVQSVLAPVFSSSAGEMGGQRLRQPVPVEGRLSLPEVAYLDPQWFWEKLDSLDSELQTNEPTLKLAVGSVAIASLAATVGYVFWTLKGGYLLASVLSQMPAWQFMDPLPIFDATGTSWSDLDADEEEDEAYQP</sequence>
<dbReference type="EMBL" id="CP036433">
    <property type="protein sequence ID" value="QDU99025.1"/>
    <property type="molecule type" value="Genomic_DNA"/>
</dbReference>
<dbReference type="NCBIfam" id="NF033679">
    <property type="entry name" value="DNRLRE_dom"/>
    <property type="match status" value="1"/>
</dbReference>
<dbReference type="Pfam" id="PF16184">
    <property type="entry name" value="Cadherin_3"/>
    <property type="match status" value="5"/>
</dbReference>
<gene>
    <name evidence="6" type="ORF">Pla8534_69360</name>
</gene>
<dbReference type="Pfam" id="PF17892">
    <property type="entry name" value="Cadherin_5"/>
    <property type="match status" value="1"/>
</dbReference>
<dbReference type="RefSeq" id="WP_145058720.1">
    <property type="nucleotide sequence ID" value="NZ_CP036433.1"/>
</dbReference>
<feature type="compositionally biased region" description="Polar residues" evidence="4">
    <location>
        <begin position="69"/>
        <end position="85"/>
    </location>
</feature>
<evidence type="ECO:0000256" key="1">
    <source>
        <dbReference type="ARBA" id="ARBA00022729"/>
    </source>
</evidence>
<dbReference type="GO" id="GO:0009653">
    <property type="term" value="P:anatomical structure morphogenesis"/>
    <property type="evidence" value="ECO:0007669"/>
    <property type="project" value="TreeGrafter"/>
</dbReference>
<feature type="compositionally biased region" description="Low complexity" evidence="4">
    <location>
        <begin position="2361"/>
        <end position="2373"/>
    </location>
</feature>
<reference evidence="6 7" key="1">
    <citation type="submission" date="2019-02" db="EMBL/GenBank/DDBJ databases">
        <title>Deep-cultivation of Planctomycetes and their phenomic and genomic characterization uncovers novel biology.</title>
        <authorList>
            <person name="Wiegand S."/>
            <person name="Jogler M."/>
            <person name="Boedeker C."/>
            <person name="Pinto D."/>
            <person name="Vollmers J."/>
            <person name="Rivas-Marin E."/>
            <person name="Kohn T."/>
            <person name="Peeters S.H."/>
            <person name="Heuer A."/>
            <person name="Rast P."/>
            <person name="Oberbeckmann S."/>
            <person name="Bunk B."/>
            <person name="Jeske O."/>
            <person name="Meyerdierks A."/>
            <person name="Storesund J.E."/>
            <person name="Kallscheuer N."/>
            <person name="Luecker S."/>
            <person name="Lage O.M."/>
            <person name="Pohl T."/>
            <person name="Merkel B.J."/>
            <person name="Hornburger P."/>
            <person name="Mueller R.-W."/>
            <person name="Bruemmer F."/>
            <person name="Labrenz M."/>
            <person name="Spormann A.M."/>
            <person name="Op den Camp H."/>
            <person name="Overmann J."/>
            <person name="Amann R."/>
            <person name="Jetten M.S.M."/>
            <person name="Mascher T."/>
            <person name="Medema M.H."/>
            <person name="Devos D.P."/>
            <person name="Kaster A.-K."/>
            <person name="Ovreas L."/>
            <person name="Rohde M."/>
            <person name="Galperin M.Y."/>
            <person name="Jogler C."/>
        </authorList>
    </citation>
    <scope>NUCLEOTIDE SEQUENCE [LARGE SCALE GENOMIC DNA]</scope>
    <source>
        <strain evidence="6 7">Pla85_3_4</strain>
    </source>
</reference>
<dbReference type="PROSITE" id="PS51854">
    <property type="entry name" value="CSPG"/>
    <property type="match status" value="5"/>
</dbReference>
<dbReference type="Proteomes" id="UP000317648">
    <property type="component" value="Chromosome"/>
</dbReference>
<dbReference type="InterPro" id="IPR015919">
    <property type="entry name" value="Cadherin-like_sf"/>
</dbReference>
<dbReference type="GO" id="GO:0007156">
    <property type="term" value="P:homophilic cell adhesion via plasma membrane adhesion molecules"/>
    <property type="evidence" value="ECO:0007669"/>
    <property type="project" value="InterPro"/>
</dbReference>
<dbReference type="PANTHER" id="PTHR45739">
    <property type="entry name" value="MATRIX PROTEIN, PUTATIVE-RELATED"/>
    <property type="match status" value="1"/>
</dbReference>
<dbReference type="Pfam" id="PF00028">
    <property type="entry name" value="Cadherin"/>
    <property type="match status" value="1"/>
</dbReference>
<feature type="domain" description="Cadherin" evidence="5">
    <location>
        <begin position="1962"/>
        <end position="2066"/>
    </location>
</feature>
<feature type="region of interest" description="Disordered" evidence="4">
    <location>
        <begin position="2361"/>
        <end position="2390"/>
    </location>
</feature>
<protein>
    <submittedName>
        <fullName evidence="6">Cadherin domain protein</fullName>
    </submittedName>
</protein>
<evidence type="ECO:0000256" key="2">
    <source>
        <dbReference type="ARBA" id="ARBA00022737"/>
    </source>
</evidence>
<keyword evidence="2" id="KW-0677">Repeat</keyword>
<keyword evidence="3" id="KW-0325">Glycoprotein</keyword>
<dbReference type="PANTHER" id="PTHR45739:SF8">
    <property type="entry name" value="FRAS1-RELATED EXTRACELLULAR MATRIX PROTEIN 1"/>
    <property type="match status" value="1"/>
</dbReference>
<evidence type="ECO:0000259" key="5">
    <source>
        <dbReference type="PROSITE" id="PS50268"/>
    </source>
</evidence>
<evidence type="ECO:0000313" key="6">
    <source>
        <dbReference type="EMBL" id="QDU99025.1"/>
    </source>
</evidence>
<proteinExistence type="predicted"/>
<dbReference type="NCBIfam" id="TIGR01965">
    <property type="entry name" value="VCBS_repeat"/>
    <property type="match status" value="1"/>
</dbReference>
<dbReference type="GO" id="GO:0016020">
    <property type="term" value="C:membrane"/>
    <property type="evidence" value="ECO:0007669"/>
    <property type="project" value="InterPro"/>
</dbReference>
<feature type="region of interest" description="Disordered" evidence="4">
    <location>
        <begin position="66"/>
        <end position="85"/>
    </location>
</feature>
<dbReference type="InterPro" id="IPR002126">
    <property type="entry name" value="Cadherin-like_dom"/>
</dbReference>
<dbReference type="Pfam" id="PF17963">
    <property type="entry name" value="Big_9"/>
    <property type="match status" value="2"/>
</dbReference>
<dbReference type="InterPro" id="IPR010221">
    <property type="entry name" value="VCBS_dom"/>
</dbReference>
<evidence type="ECO:0000256" key="4">
    <source>
        <dbReference type="SAM" id="MobiDB-lite"/>
    </source>
</evidence>
<evidence type="ECO:0000256" key="3">
    <source>
        <dbReference type="ARBA" id="ARBA00023180"/>
    </source>
</evidence>
<feature type="domain" description="Cadherin" evidence="5">
    <location>
        <begin position="1877"/>
        <end position="1963"/>
    </location>
</feature>
<dbReference type="Gene3D" id="2.60.40.2810">
    <property type="match status" value="2"/>
</dbReference>
<dbReference type="Pfam" id="PF14252">
    <property type="entry name" value="DUF4347"/>
    <property type="match status" value="1"/>
</dbReference>
<dbReference type="SUPFAM" id="SSF51126">
    <property type="entry name" value="Pectin lyase-like"/>
    <property type="match status" value="1"/>
</dbReference>
<dbReference type="CDD" id="cd11304">
    <property type="entry name" value="Cadherin_repeat"/>
    <property type="match status" value="2"/>
</dbReference>
<dbReference type="InterPro" id="IPR039005">
    <property type="entry name" value="CSPG_rpt"/>
</dbReference>